<evidence type="ECO:0000313" key="2">
    <source>
        <dbReference type="EMBL" id="PZQ20651.1"/>
    </source>
</evidence>
<dbReference type="Proteomes" id="UP000248597">
    <property type="component" value="Unassembled WGS sequence"/>
</dbReference>
<evidence type="ECO:0000256" key="1">
    <source>
        <dbReference type="SAM" id="MobiDB-lite"/>
    </source>
</evidence>
<dbReference type="Pfam" id="PF14412">
    <property type="entry name" value="AHH"/>
    <property type="match status" value="1"/>
</dbReference>
<comment type="caution">
    <text evidence="2">The sequence shown here is derived from an EMBL/GenBank/DDBJ whole genome shotgun (WGS) entry which is preliminary data.</text>
</comment>
<name>A0A2W5KUH8_SPHMC</name>
<sequence>MGPAGTAAGRRRRRRGGRRRDGPRGYGWPWDGRARPRRVRPRLMPCRRGWQGAPPPRPGFQRHHLIPVAVVRRAQMAAMFEDLGGDGFDLNDFGCNGLQLPACERAALCSGHALHRGPHSAYNDVIAARVEMIRSHFARTGDRRVARRTAIVRLRLLQDTMRRALTDRHGRAFWLNRRDPMRLFADRPYLDTAIDHLFGVAG</sequence>
<dbReference type="AlphaFoldDB" id="A0A2W5KUH8"/>
<evidence type="ECO:0000313" key="3">
    <source>
        <dbReference type="Proteomes" id="UP000248597"/>
    </source>
</evidence>
<accession>A0A2W5KUH8</accession>
<feature type="compositionally biased region" description="Basic residues" evidence="1">
    <location>
        <begin position="9"/>
        <end position="18"/>
    </location>
</feature>
<feature type="region of interest" description="Disordered" evidence="1">
    <location>
        <begin position="1"/>
        <end position="33"/>
    </location>
</feature>
<reference evidence="2 3" key="1">
    <citation type="submission" date="2017-08" db="EMBL/GenBank/DDBJ databases">
        <title>Infants hospitalized years apart are colonized by the same room-sourced microbial strains.</title>
        <authorList>
            <person name="Brooks B."/>
            <person name="Olm M.R."/>
            <person name="Firek B.A."/>
            <person name="Baker R."/>
            <person name="Thomas B.C."/>
            <person name="Morowitz M.J."/>
            <person name="Banfield J.F."/>
        </authorList>
    </citation>
    <scope>NUCLEOTIDE SEQUENCE [LARGE SCALE GENOMIC DNA]</scope>
    <source>
        <strain evidence="2">S2_005_003_R2_47</strain>
    </source>
</reference>
<dbReference type="EMBL" id="QFPJ01000051">
    <property type="protein sequence ID" value="PZQ20651.1"/>
    <property type="molecule type" value="Genomic_DNA"/>
</dbReference>
<organism evidence="2 3">
    <name type="scientific">Sphingopyxis macrogoltabida</name>
    <name type="common">Sphingomonas macrogoltabidus</name>
    <dbReference type="NCBI Taxonomy" id="33050"/>
    <lineage>
        <taxon>Bacteria</taxon>
        <taxon>Pseudomonadati</taxon>
        <taxon>Pseudomonadota</taxon>
        <taxon>Alphaproteobacteria</taxon>
        <taxon>Sphingomonadales</taxon>
        <taxon>Sphingomonadaceae</taxon>
        <taxon>Sphingopyxis</taxon>
    </lineage>
</organism>
<protein>
    <submittedName>
        <fullName evidence="2">Uncharacterized protein</fullName>
    </submittedName>
</protein>
<dbReference type="InterPro" id="IPR032871">
    <property type="entry name" value="AHH_dom_containing"/>
</dbReference>
<proteinExistence type="predicted"/>
<gene>
    <name evidence="2" type="ORF">DI569_14795</name>
</gene>